<comment type="caution">
    <text evidence="1">The sequence shown here is derived from an EMBL/GenBank/DDBJ whole genome shotgun (WGS) entry which is preliminary data.</text>
</comment>
<keyword evidence="2" id="KW-1185">Reference proteome</keyword>
<accession>A0ACC0JGN7</accession>
<organism evidence="1 2">
    <name type="scientific">Choristoneura fumiferana</name>
    <name type="common">Spruce budworm moth</name>
    <name type="synonym">Archips fumiferana</name>
    <dbReference type="NCBI Taxonomy" id="7141"/>
    <lineage>
        <taxon>Eukaryota</taxon>
        <taxon>Metazoa</taxon>
        <taxon>Ecdysozoa</taxon>
        <taxon>Arthropoda</taxon>
        <taxon>Hexapoda</taxon>
        <taxon>Insecta</taxon>
        <taxon>Pterygota</taxon>
        <taxon>Neoptera</taxon>
        <taxon>Endopterygota</taxon>
        <taxon>Lepidoptera</taxon>
        <taxon>Glossata</taxon>
        <taxon>Ditrysia</taxon>
        <taxon>Tortricoidea</taxon>
        <taxon>Tortricidae</taxon>
        <taxon>Tortricinae</taxon>
        <taxon>Choristoneura</taxon>
    </lineage>
</organism>
<proteinExistence type="predicted"/>
<reference evidence="1 2" key="1">
    <citation type="journal article" date="2022" name="Genome Biol. Evol.">
        <title>The Spruce Budworm Genome: Reconstructing the Evolutionary History of Antifreeze Proteins.</title>
        <authorList>
            <person name="Beliveau C."/>
            <person name="Gagne P."/>
            <person name="Picq S."/>
            <person name="Vernygora O."/>
            <person name="Keeling C.I."/>
            <person name="Pinkney K."/>
            <person name="Doucet D."/>
            <person name="Wen F."/>
            <person name="Johnston J.S."/>
            <person name="Maaroufi H."/>
            <person name="Boyle B."/>
            <person name="Laroche J."/>
            <person name="Dewar K."/>
            <person name="Juretic N."/>
            <person name="Blackburn G."/>
            <person name="Nisole A."/>
            <person name="Brunet B."/>
            <person name="Brandao M."/>
            <person name="Lumley L."/>
            <person name="Duan J."/>
            <person name="Quan G."/>
            <person name="Lucarotti C.J."/>
            <person name="Roe A.D."/>
            <person name="Sperling F.A.H."/>
            <person name="Levesque R.C."/>
            <person name="Cusson M."/>
        </authorList>
    </citation>
    <scope>NUCLEOTIDE SEQUENCE [LARGE SCALE GENOMIC DNA]</scope>
    <source>
        <strain evidence="1">Glfc:IPQL:Cfum</strain>
    </source>
</reference>
<sequence length="271" mass="30615">MDLLHGTENRRPSRSEWRFSEKSLVVITYIFLLILQNNCQTVFSNETSQIENITKRLDSLDNNVESKQCHSCHNSSKFDKKHNEVPNYEAESFIDEVISTVDTFTTKYLLVNKTEKQLENEVERVLDEALSKDRYEIIDGVEIKPVNDRNARTLRHNDDAESRALFTFGLKKFFVPLLFGAQLVKGMLLAMFLPSILGSFGKILGKGLAPTENGEAGTQIGGQSLSDVKLESCREQLICLMYASPAKYAPYSNLVSAQLSRFIVTTIFADV</sequence>
<evidence type="ECO:0000313" key="1">
    <source>
        <dbReference type="EMBL" id="KAI8423229.1"/>
    </source>
</evidence>
<dbReference type="EMBL" id="CM046125">
    <property type="protein sequence ID" value="KAI8423229.1"/>
    <property type="molecule type" value="Genomic_DNA"/>
</dbReference>
<dbReference type="Proteomes" id="UP001064048">
    <property type="component" value="Chromosome 25"/>
</dbReference>
<name>A0ACC0JGN7_CHOFU</name>
<evidence type="ECO:0000313" key="2">
    <source>
        <dbReference type="Proteomes" id="UP001064048"/>
    </source>
</evidence>
<gene>
    <name evidence="1" type="ORF">MSG28_014265</name>
</gene>
<protein>
    <submittedName>
        <fullName evidence="1">Uncharacterized protein</fullName>
    </submittedName>
</protein>